<evidence type="ECO:0000259" key="2">
    <source>
        <dbReference type="SMART" id="SM00306"/>
    </source>
</evidence>
<dbReference type="CDD" id="cd00081">
    <property type="entry name" value="Hint"/>
    <property type="match status" value="1"/>
</dbReference>
<feature type="compositionally biased region" description="Basic and acidic residues" evidence="1">
    <location>
        <begin position="162"/>
        <end position="183"/>
    </location>
</feature>
<feature type="non-terminal residue" evidence="3">
    <location>
        <position position="1"/>
    </location>
</feature>
<comment type="caution">
    <text evidence="3">The sequence shown here is derived from an EMBL/GenBank/DDBJ whole genome shotgun (WGS) entry which is preliminary data.</text>
</comment>
<proteinExistence type="predicted"/>
<dbReference type="EMBL" id="JBHUKU010000036">
    <property type="protein sequence ID" value="MFD2465725.1"/>
    <property type="molecule type" value="Genomic_DNA"/>
</dbReference>
<evidence type="ECO:0000313" key="3">
    <source>
        <dbReference type="EMBL" id="MFD2465725.1"/>
    </source>
</evidence>
<feature type="compositionally biased region" description="Low complexity" evidence="1">
    <location>
        <begin position="145"/>
        <end position="160"/>
    </location>
</feature>
<dbReference type="SMART" id="SM00306">
    <property type="entry name" value="HintN"/>
    <property type="match status" value="1"/>
</dbReference>
<feature type="compositionally biased region" description="Low complexity" evidence="1">
    <location>
        <begin position="79"/>
        <end position="120"/>
    </location>
</feature>
<dbReference type="PROSITE" id="PS50818">
    <property type="entry name" value="INTEIN_C_TER"/>
    <property type="match status" value="1"/>
</dbReference>
<dbReference type="SUPFAM" id="SSF51294">
    <property type="entry name" value="Hedgehog/intein (Hint) domain"/>
    <property type="match status" value="1"/>
</dbReference>
<dbReference type="NCBIfam" id="TIGR01443">
    <property type="entry name" value="intein_Cterm"/>
    <property type="match status" value="1"/>
</dbReference>
<feature type="region of interest" description="Disordered" evidence="1">
    <location>
        <begin position="60"/>
        <end position="191"/>
    </location>
</feature>
<dbReference type="InterPro" id="IPR030934">
    <property type="entry name" value="Intein_C"/>
</dbReference>
<dbReference type="CDD" id="cd20692">
    <property type="entry name" value="CdiA-CT_Ec-like"/>
    <property type="match status" value="1"/>
</dbReference>
<keyword evidence="4" id="KW-1185">Reference proteome</keyword>
<evidence type="ECO:0000256" key="1">
    <source>
        <dbReference type="SAM" id="MobiDB-lite"/>
    </source>
</evidence>
<protein>
    <submittedName>
        <fullName evidence="3">Polymorphic toxin-type HINT domain-containing protein</fullName>
    </submittedName>
</protein>
<accession>A0ABW5GYJ3</accession>
<dbReference type="Pfam" id="PF07591">
    <property type="entry name" value="PT-HINT"/>
    <property type="match status" value="1"/>
</dbReference>
<name>A0ABW5GYJ3_9PSEU</name>
<gene>
    <name evidence="3" type="ORF">ACFSYJ_44450</name>
</gene>
<sequence length="582" mass="60241">AAAKLAEEAAARAAGEVKPAFDAAAAAARSSAAAAKSAAEAQQAAAEAASDGAAARAAAARANQADAQAHDDAVKARRAANQANSDAAIAGRAASAAEGEAAAARGAASRAESDAAAARGAADRAEADATAANAAAESAQRHADNAATAAKNAMNAAIEAGKAADRAEEAQRQREAEKRKQDAEAAGADEQQISVDDEDVLFMEGGPDAVKQYEDALNQAKHGIIDYILENGGQVLLDAIGVTDAKKCFGEGDVAACLWTVINVGSLLVLVAKLPAVGSAIAKIASGLTKFLEGSKAGRKILELAKKTIGDAKRVCVPKNSFTPDTPVLMADGSHRRIDQVVVGEEVTATDPVSGLTGPRRVSAIIVGEGEKHLVKVGVGVDGTHTGTVDATDHHPFWVDGEGRWVDAKDLKPGSRLRAADGGELPVTSVGFRTEVRKVYNLTVEGIHTYYVDAHGADVLVHNSDACEVGEEPKPKPSKEVPVSTASWENARNKALELMGDIDPATRVPYVGRMEKATSTYGKVCGFETRVNGELKRFRLDWDPVKGPHINVTVGKGGTGKKWAIAWPGTQAEFEAILRGNI</sequence>
<dbReference type="Proteomes" id="UP001597419">
    <property type="component" value="Unassembled WGS sequence"/>
</dbReference>
<organism evidence="3 4">
    <name type="scientific">Amycolatopsis samaneae</name>
    <dbReference type="NCBI Taxonomy" id="664691"/>
    <lineage>
        <taxon>Bacteria</taxon>
        <taxon>Bacillati</taxon>
        <taxon>Actinomycetota</taxon>
        <taxon>Actinomycetes</taxon>
        <taxon>Pseudonocardiales</taxon>
        <taxon>Pseudonocardiaceae</taxon>
        <taxon>Amycolatopsis</taxon>
    </lineage>
</organism>
<feature type="compositionally biased region" description="Low complexity" evidence="1">
    <location>
        <begin position="128"/>
        <end position="138"/>
    </location>
</feature>
<evidence type="ECO:0000313" key="4">
    <source>
        <dbReference type="Proteomes" id="UP001597419"/>
    </source>
</evidence>
<dbReference type="InterPro" id="IPR003587">
    <property type="entry name" value="Hint_dom_N"/>
</dbReference>
<feature type="domain" description="Hint" evidence="2">
    <location>
        <begin position="319"/>
        <end position="421"/>
    </location>
</feature>
<dbReference type="Gene3D" id="2.170.16.10">
    <property type="entry name" value="Hedgehog/Intein (Hint) domain"/>
    <property type="match status" value="1"/>
</dbReference>
<reference evidence="4" key="1">
    <citation type="journal article" date="2019" name="Int. J. Syst. Evol. Microbiol.">
        <title>The Global Catalogue of Microorganisms (GCM) 10K type strain sequencing project: providing services to taxonomists for standard genome sequencing and annotation.</title>
        <authorList>
            <consortium name="The Broad Institute Genomics Platform"/>
            <consortium name="The Broad Institute Genome Sequencing Center for Infectious Disease"/>
            <person name="Wu L."/>
            <person name="Ma J."/>
        </authorList>
    </citation>
    <scope>NUCLEOTIDE SEQUENCE [LARGE SCALE GENOMIC DNA]</scope>
    <source>
        <strain evidence="4">CGMCC 4.7643</strain>
    </source>
</reference>
<dbReference type="InterPro" id="IPR036844">
    <property type="entry name" value="Hint_dom_sf"/>
</dbReference>
<dbReference type="RefSeq" id="WP_378273157.1">
    <property type="nucleotide sequence ID" value="NZ_JBHUKU010000036.1"/>
</dbReference>